<evidence type="ECO:0000259" key="3">
    <source>
        <dbReference type="Pfam" id="PF01551"/>
    </source>
</evidence>
<dbReference type="CDD" id="cd12797">
    <property type="entry name" value="M23_peptidase"/>
    <property type="match status" value="1"/>
</dbReference>
<dbReference type="Gene3D" id="2.70.70.10">
    <property type="entry name" value="Glucose Permease (Domain IIA)"/>
    <property type="match status" value="1"/>
</dbReference>
<feature type="region of interest" description="Disordered" evidence="1">
    <location>
        <begin position="1"/>
        <end position="39"/>
    </location>
</feature>
<sequence>MTAHAHASDTEQPPVRARRQRRPYAKTPSGRSSGTRRPIRALSGMVMVGGPVAGFALPAYGAWQQSEPAPRTVQQAASGDAQSLVVASGAAGTSLARESNAATTQEEIDRKKAAEEAAARARASAAVAATPFDYGMVTPGTGVVRWPLGGPFTVGDRFGARGGAHMGTDMLAAGGTPVYAAVDGVVRISQDSYGAYGVAVVVESVINGQPVGTVYPHMRTGSRQVSVGQSVASGQLVGLVGSTGRSTANHLHFEVYIDGAAIDSLAWLQANAG</sequence>
<keyword evidence="2" id="KW-1133">Transmembrane helix</keyword>
<dbReference type="InterPro" id="IPR016047">
    <property type="entry name" value="M23ase_b-sheet_dom"/>
</dbReference>
<dbReference type="Proteomes" id="UP001501697">
    <property type="component" value="Unassembled WGS sequence"/>
</dbReference>
<evidence type="ECO:0000256" key="2">
    <source>
        <dbReference type="SAM" id="Phobius"/>
    </source>
</evidence>
<name>A0ABP7AUC1_9MICO</name>
<proteinExistence type="predicted"/>
<feature type="transmembrane region" description="Helical" evidence="2">
    <location>
        <begin position="41"/>
        <end position="63"/>
    </location>
</feature>
<evidence type="ECO:0000256" key="1">
    <source>
        <dbReference type="SAM" id="MobiDB-lite"/>
    </source>
</evidence>
<dbReference type="EMBL" id="BAAAYU010000005">
    <property type="protein sequence ID" value="GAA3640886.1"/>
    <property type="molecule type" value="Genomic_DNA"/>
</dbReference>
<evidence type="ECO:0000313" key="5">
    <source>
        <dbReference type="Proteomes" id="UP001501697"/>
    </source>
</evidence>
<dbReference type="SUPFAM" id="SSF51261">
    <property type="entry name" value="Duplicated hybrid motif"/>
    <property type="match status" value="1"/>
</dbReference>
<evidence type="ECO:0000313" key="4">
    <source>
        <dbReference type="EMBL" id="GAA3640886.1"/>
    </source>
</evidence>
<dbReference type="Pfam" id="PF01551">
    <property type="entry name" value="Peptidase_M23"/>
    <property type="match status" value="1"/>
</dbReference>
<comment type="caution">
    <text evidence="4">The sequence shown here is derived from an EMBL/GenBank/DDBJ whole genome shotgun (WGS) entry which is preliminary data.</text>
</comment>
<organism evidence="4 5">
    <name type="scientific">Microbacterium awajiense</name>
    <dbReference type="NCBI Taxonomy" id="415214"/>
    <lineage>
        <taxon>Bacteria</taxon>
        <taxon>Bacillati</taxon>
        <taxon>Actinomycetota</taxon>
        <taxon>Actinomycetes</taxon>
        <taxon>Micrococcales</taxon>
        <taxon>Microbacteriaceae</taxon>
        <taxon>Microbacterium</taxon>
    </lineage>
</organism>
<protein>
    <recommendedName>
        <fullName evidence="3">M23ase beta-sheet core domain-containing protein</fullName>
    </recommendedName>
</protein>
<dbReference type="PANTHER" id="PTHR21666">
    <property type="entry name" value="PEPTIDASE-RELATED"/>
    <property type="match status" value="1"/>
</dbReference>
<keyword evidence="2" id="KW-0812">Transmembrane</keyword>
<gene>
    <name evidence="4" type="ORF">GCM10022200_25730</name>
</gene>
<reference evidence="5" key="1">
    <citation type="journal article" date="2019" name="Int. J. Syst. Evol. Microbiol.">
        <title>The Global Catalogue of Microorganisms (GCM) 10K type strain sequencing project: providing services to taxonomists for standard genome sequencing and annotation.</title>
        <authorList>
            <consortium name="The Broad Institute Genomics Platform"/>
            <consortium name="The Broad Institute Genome Sequencing Center for Infectious Disease"/>
            <person name="Wu L."/>
            <person name="Ma J."/>
        </authorList>
    </citation>
    <scope>NUCLEOTIDE SEQUENCE [LARGE SCALE GENOMIC DNA]</scope>
    <source>
        <strain evidence="5">JCM 16544</strain>
    </source>
</reference>
<keyword evidence="2" id="KW-0472">Membrane</keyword>
<feature type="domain" description="M23ase beta-sheet core" evidence="3">
    <location>
        <begin position="164"/>
        <end position="263"/>
    </location>
</feature>
<dbReference type="InterPro" id="IPR011055">
    <property type="entry name" value="Dup_hybrid_motif"/>
</dbReference>
<keyword evidence="5" id="KW-1185">Reference proteome</keyword>
<dbReference type="InterPro" id="IPR050570">
    <property type="entry name" value="Cell_wall_metabolism_enzyme"/>
</dbReference>
<accession>A0ABP7AUC1</accession>
<dbReference type="PANTHER" id="PTHR21666:SF270">
    <property type="entry name" value="MUREIN HYDROLASE ACTIVATOR ENVC"/>
    <property type="match status" value="1"/>
</dbReference>